<keyword evidence="1" id="KW-0175">Coiled coil</keyword>
<feature type="coiled-coil region" evidence="1">
    <location>
        <begin position="2"/>
        <end position="32"/>
    </location>
</feature>
<dbReference type="Proteomes" id="UP000410492">
    <property type="component" value="Unassembled WGS sequence"/>
</dbReference>
<accession>A0A653BM63</accession>
<keyword evidence="5" id="KW-1185">Reference proteome</keyword>
<dbReference type="EMBL" id="CAACVG010002578">
    <property type="protein sequence ID" value="VEN36639.1"/>
    <property type="molecule type" value="Genomic_DNA"/>
</dbReference>
<dbReference type="Pfam" id="PF00583">
    <property type="entry name" value="Acetyltransf_1"/>
    <property type="match status" value="1"/>
</dbReference>
<reference evidence="4 5" key="1">
    <citation type="submission" date="2019-01" db="EMBL/GenBank/DDBJ databases">
        <authorList>
            <person name="Sayadi A."/>
        </authorList>
    </citation>
    <scope>NUCLEOTIDE SEQUENCE [LARGE SCALE GENOMIC DNA]</scope>
</reference>
<dbReference type="PROSITE" id="PS51186">
    <property type="entry name" value="GNAT"/>
    <property type="match status" value="1"/>
</dbReference>
<name>A0A653BM63_CALMS</name>
<evidence type="ECO:0000256" key="2">
    <source>
        <dbReference type="SAM" id="MobiDB-lite"/>
    </source>
</evidence>
<proteinExistence type="predicted"/>
<organism evidence="4 5">
    <name type="scientific">Callosobruchus maculatus</name>
    <name type="common">Southern cowpea weevil</name>
    <name type="synonym">Pulse bruchid</name>
    <dbReference type="NCBI Taxonomy" id="64391"/>
    <lineage>
        <taxon>Eukaryota</taxon>
        <taxon>Metazoa</taxon>
        <taxon>Ecdysozoa</taxon>
        <taxon>Arthropoda</taxon>
        <taxon>Hexapoda</taxon>
        <taxon>Insecta</taxon>
        <taxon>Pterygota</taxon>
        <taxon>Neoptera</taxon>
        <taxon>Endopterygota</taxon>
        <taxon>Coleoptera</taxon>
        <taxon>Polyphaga</taxon>
        <taxon>Cucujiformia</taxon>
        <taxon>Chrysomeloidea</taxon>
        <taxon>Chrysomelidae</taxon>
        <taxon>Bruchinae</taxon>
        <taxon>Bruchini</taxon>
        <taxon>Callosobruchus</taxon>
    </lineage>
</organism>
<feature type="domain" description="N-acetyltransferase" evidence="3">
    <location>
        <begin position="46"/>
        <end position="239"/>
    </location>
</feature>
<feature type="compositionally biased region" description="Pro residues" evidence="2">
    <location>
        <begin position="259"/>
        <end position="268"/>
    </location>
</feature>
<evidence type="ECO:0000259" key="3">
    <source>
        <dbReference type="PROSITE" id="PS51186"/>
    </source>
</evidence>
<dbReference type="PANTHER" id="PTHR20905:SF28">
    <property type="entry name" value="GH28833P-RELATED"/>
    <property type="match status" value="1"/>
</dbReference>
<dbReference type="InterPro" id="IPR000182">
    <property type="entry name" value="GNAT_dom"/>
</dbReference>
<dbReference type="Gene3D" id="3.40.630.30">
    <property type="match status" value="1"/>
</dbReference>
<protein>
    <recommendedName>
        <fullName evidence="3">N-acetyltransferase domain-containing protein</fullName>
    </recommendedName>
</protein>
<dbReference type="PANTHER" id="PTHR20905">
    <property type="entry name" value="N-ACETYLTRANSFERASE-RELATED"/>
    <property type="match status" value="1"/>
</dbReference>
<dbReference type="OrthoDB" id="6588672at2759"/>
<feature type="region of interest" description="Disordered" evidence="2">
    <location>
        <begin position="256"/>
        <end position="294"/>
    </location>
</feature>
<evidence type="ECO:0000313" key="5">
    <source>
        <dbReference type="Proteomes" id="UP000410492"/>
    </source>
</evidence>
<sequence length="294" mass="34445">MSRKYRLEEEKAKQLNTELQEEEDKIKLQRERIFGPIVWKRLAYGIRIQDLQSMYFEPLLDIIEEHYIPENVIFRNTRFLEDEKSVKSYNEKLIHSMKDRSSIIAIDEENDEIAGVLILKAVKKCDYGRVFSRIMLSDGLVYQSVKEFMNYITRKVDIYEHFQCEIFLRYYLLCITPPYRGKGLGYHMMQTGVDIARHLNIPVIMGLMTNWKLQKLARKLGMETVFEIEYKTWHDKTGELVFCNLGAGNYSCALMAGELPPPPPPPPPPKKESNTKKEKVTRGEKRKAVQKQKG</sequence>
<dbReference type="SUPFAM" id="SSF55729">
    <property type="entry name" value="Acyl-CoA N-acyltransferases (Nat)"/>
    <property type="match status" value="1"/>
</dbReference>
<evidence type="ECO:0000256" key="1">
    <source>
        <dbReference type="SAM" id="Coils"/>
    </source>
</evidence>
<dbReference type="AlphaFoldDB" id="A0A653BM63"/>
<dbReference type="InterPro" id="IPR016181">
    <property type="entry name" value="Acyl_CoA_acyltransferase"/>
</dbReference>
<gene>
    <name evidence="4" type="ORF">CALMAC_LOCUS2183</name>
</gene>
<dbReference type="CDD" id="cd04301">
    <property type="entry name" value="NAT_SF"/>
    <property type="match status" value="1"/>
</dbReference>
<dbReference type="GO" id="GO:0008080">
    <property type="term" value="F:N-acetyltransferase activity"/>
    <property type="evidence" value="ECO:0007669"/>
    <property type="project" value="TreeGrafter"/>
</dbReference>
<feature type="compositionally biased region" description="Basic and acidic residues" evidence="2">
    <location>
        <begin position="269"/>
        <end position="287"/>
    </location>
</feature>
<evidence type="ECO:0000313" key="4">
    <source>
        <dbReference type="EMBL" id="VEN36639.1"/>
    </source>
</evidence>